<dbReference type="EMBL" id="RJSG01000003">
    <property type="protein sequence ID" value="RNL77755.1"/>
    <property type="molecule type" value="Genomic_DNA"/>
</dbReference>
<accession>A0A3N0DQ41</accession>
<dbReference type="PANTHER" id="PTHR37309:SF1">
    <property type="entry name" value="SLR0284 PROTEIN"/>
    <property type="match status" value="1"/>
</dbReference>
<evidence type="ECO:0000313" key="3">
    <source>
        <dbReference type="Proteomes" id="UP000277094"/>
    </source>
</evidence>
<sequence length="126" mass="13480">MRFVIWLAINALGVGAAVWFFDDISLAGADTRTDKVVTLLIVGLILGVINSVVRPVVNLLSLPLIVLSLGLMLFVTNALMLLLTSKVADTFNLHFHVAGGFWTYVFGSIVISIASMIAAAILPDPK</sequence>
<keyword evidence="1" id="KW-0472">Membrane</keyword>
<dbReference type="AlphaFoldDB" id="A0A3N0DQ41"/>
<keyword evidence="1" id="KW-0812">Transmembrane</keyword>
<name>A0A3N0DQ41_9ACTN</name>
<proteinExistence type="predicted"/>
<evidence type="ECO:0000313" key="2">
    <source>
        <dbReference type="EMBL" id="RNL77755.1"/>
    </source>
</evidence>
<dbReference type="InterPro" id="IPR007165">
    <property type="entry name" value="Phage_holin_4_2"/>
</dbReference>
<gene>
    <name evidence="2" type="ORF">EFL95_17330</name>
</gene>
<comment type="caution">
    <text evidence="2">The sequence shown here is derived from an EMBL/GenBank/DDBJ whole genome shotgun (WGS) entry which is preliminary data.</text>
</comment>
<reference evidence="2 3" key="1">
    <citation type="submission" date="2018-11" db="EMBL/GenBank/DDBJ databases">
        <authorList>
            <person name="Li F."/>
        </authorList>
    </citation>
    <scope>NUCLEOTIDE SEQUENCE [LARGE SCALE GENOMIC DNA]</scope>
    <source>
        <strain evidence="2 3">KIS18-7</strain>
    </source>
</reference>
<protein>
    <submittedName>
        <fullName evidence="2">Phage holin family protein</fullName>
    </submittedName>
</protein>
<feature type="transmembrane region" description="Helical" evidence="1">
    <location>
        <begin position="36"/>
        <end position="53"/>
    </location>
</feature>
<dbReference type="Pfam" id="PF04020">
    <property type="entry name" value="Phage_holin_4_2"/>
    <property type="match status" value="1"/>
</dbReference>
<feature type="transmembrane region" description="Helical" evidence="1">
    <location>
        <begin position="60"/>
        <end position="81"/>
    </location>
</feature>
<evidence type="ECO:0000256" key="1">
    <source>
        <dbReference type="SAM" id="Phobius"/>
    </source>
</evidence>
<dbReference type="OrthoDB" id="9810847at2"/>
<dbReference type="PANTHER" id="PTHR37309">
    <property type="entry name" value="SLR0284 PROTEIN"/>
    <property type="match status" value="1"/>
</dbReference>
<keyword evidence="3" id="KW-1185">Reference proteome</keyword>
<organism evidence="2 3">
    <name type="scientific">Nocardioides marmorisolisilvae</name>
    <dbReference type="NCBI Taxonomy" id="1542737"/>
    <lineage>
        <taxon>Bacteria</taxon>
        <taxon>Bacillati</taxon>
        <taxon>Actinomycetota</taxon>
        <taxon>Actinomycetes</taxon>
        <taxon>Propionibacteriales</taxon>
        <taxon>Nocardioidaceae</taxon>
        <taxon>Nocardioides</taxon>
    </lineage>
</organism>
<keyword evidence="1" id="KW-1133">Transmembrane helix</keyword>
<dbReference type="Proteomes" id="UP000277094">
    <property type="component" value="Unassembled WGS sequence"/>
</dbReference>
<feature type="transmembrane region" description="Helical" evidence="1">
    <location>
        <begin position="101"/>
        <end position="122"/>
    </location>
</feature>
<dbReference type="RefSeq" id="WP_123235341.1">
    <property type="nucleotide sequence ID" value="NZ_RJSG01000003.1"/>
</dbReference>